<evidence type="ECO:0000256" key="10">
    <source>
        <dbReference type="ARBA" id="ARBA00023027"/>
    </source>
</evidence>
<comment type="cofactor">
    <cofactor evidence="18 19">
        <name>K(+)</name>
        <dbReference type="ChEBI" id="CHEBI:29103"/>
    </cofactor>
    <text evidence="18 19">Binds 1 potassium ion per subunit.</text>
</comment>
<keyword evidence="7 17" id="KW-0067">ATP-binding</keyword>
<dbReference type="SUPFAM" id="SSF53613">
    <property type="entry name" value="Ribokinase-like"/>
    <property type="match status" value="1"/>
</dbReference>
<evidence type="ECO:0000256" key="7">
    <source>
        <dbReference type="ARBA" id="ARBA00022840"/>
    </source>
</evidence>
<evidence type="ECO:0000256" key="13">
    <source>
        <dbReference type="ARBA" id="ARBA00023268"/>
    </source>
</evidence>
<evidence type="ECO:0000256" key="18">
    <source>
        <dbReference type="HAMAP-Rule" id="MF_01966"/>
    </source>
</evidence>
<dbReference type="InterPro" id="IPR036652">
    <property type="entry name" value="YjeF_N_dom_sf"/>
</dbReference>
<dbReference type="Proteomes" id="UP000019486">
    <property type="component" value="Unassembled WGS sequence"/>
</dbReference>
<name>W9H7A5_9PROT</name>
<evidence type="ECO:0000256" key="1">
    <source>
        <dbReference type="ARBA" id="ARBA00000013"/>
    </source>
</evidence>
<feature type="binding site" evidence="18">
    <location>
        <begin position="53"/>
        <end position="57"/>
    </location>
    <ligand>
        <name>(6S)-NADPHX</name>
        <dbReference type="ChEBI" id="CHEBI:64076"/>
    </ligand>
</feature>
<keyword evidence="8 17" id="KW-0521">NADP</keyword>
<dbReference type="HAMAP" id="MF_01965">
    <property type="entry name" value="NADHX_dehydratase"/>
    <property type="match status" value="1"/>
</dbReference>
<feature type="binding site" evidence="18">
    <location>
        <position position="154"/>
    </location>
    <ligand>
        <name>K(+)</name>
        <dbReference type="ChEBI" id="CHEBI:29103"/>
    </ligand>
</feature>
<comment type="similarity">
    <text evidence="3 19">In the N-terminal section; belongs to the NnrE/AIBP family.</text>
</comment>
<gene>
    <name evidence="18" type="primary">nnrE</name>
    <name evidence="17" type="synonym">nnrD</name>
    <name evidence="22" type="ORF">N825_19555</name>
</gene>
<evidence type="ECO:0000256" key="5">
    <source>
        <dbReference type="ARBA" id="ARBA00022723"/>
    </source>
</evidence>
<comment type="function">
    <text evidence="17">Catalyzes the dehydration of the S-form of NAD(P)HX at the expense of ADP, which is converted to AMP. Together with NAD(P)HX epimerase, which catalyzes the epimerization of the S- and R-forms, the enzyme allows the repair of both epimers of NAD(P)HX, a damaged form of NAD(P)H that is a result of enzymatic or heat-dependent hydration.</text>
</comment>
<sequence>MLTVTEMYRADALTIAGGTPGDALMEAAGAAVVQAIVKRWRPREVAILCGPGNNGGDGFVIARLLEGLGWPVRVGLAGERAALKGDAAIMAHRWTEQGDGKVQPLSASVLDGAGLVVDALFGAGLSRPLDGAYRMIIEDLATRVVPIVAVDVPSGVSGDTGTVLGAAVHATLTVTFFRKKPAHLLLPGRVLCGEVVVADIGIADDVLDAITPTIYENGPALWRGDYPWPRLDGHKFDRGHAVVFGGARMTGAARLAARAARRVGAGLVSIACDPGAFPIYAAGDPGTIVSPLDTPDGFKELMADEHRNAVLVGPGAGTGDDTRRHILAALGAGKATVVDADGLTAFADRSGDLYGVLTQRCLLTPHAGEFKRLFGIVGDKLTQARSAAARAGAVVLVKGADTVVAAPDGQAVINANAPPDLATAGAGDVLAGLAVGLMAQGMPAFEAACAAVWLHGESAAIAGPGLIAEDLAEALPTVLRHLRDASPVPP</sequence>
<evidence type="ECO:0000256" key="8">
    <source>
        <dbReference type="ARBA" id="ARBA00022857"/>
    </source>
</evidence>
<dbReference type="EMBL" id="AVFL01000002">
    <property type="protein sequence ID" value="EWY42105.1"/>
    <property type="molecule type" value="Genomic_DNA"/>
</dbReference>
<dbReference type="EC" id="5.1.99.6" evidence="19"/>
<feature type="binding site" evidence="17">
    <location>
        <position position="428"/>
    </location>
    <ligand>
        <name>(6S)-NADPHX</name>
        <dbReference type="ChEBI" id="CHEBI:64076"/>
    </ligand>
</feature>
<keyword evidence="11 18" id="KW-0413">Isomerase</keyword>
<accession>W9H7A5</accession>
<evidence type="ECO:0000259" key="20">
    <source>
        <dbReference type="PROSITE" id="PS51383"/>
    </source>
</evidence>
<feature type="binding site" evidence="18">
    <location>
        <position position="151"/>
    </location>
    <ligand>
        <name>(6S)-NADPHX</name>
        <dbReference type="ChEBI" id="CHEBI:64076"/>
    </ligand>
</feature>
<dbReference type="GO" id="GO:0110051">
    <property type="term" value="P:metabolite repair"/>
    <property type="evidence" value="ECO:0007669"/>
    <property type="project" value="TreeGrafter"/>
</dbReference>
<dbReference type="GO" id="GO:0046496">
    <property type="term" value="P:nicotinamide nucleotide metabolic process"/>
    <property type="evidence" value="ECO:0007669"/>
    <property type="project" value="UniProtKB-UniRule"/>
</dbReference>
<evidence type="ECO:0000313" key="22">
    <source>
        <dbReference type="EMBL" id="EWY42105.1"/>
    </source>
</evidence>
<evidence type="ECO:0000256" key="6">
    <source>
        <dbReference type="ARBA" id="ARBA00022741"/>
    </source>
</evidence>
<feature type="binding site" evidence="18">
    <location>
        <position position="118"/>
    </location>
    <ligand>
        <name>K(+)</name>
        <dbReference type="ChEBI" id="CHEBI:29103"/>
    </ligand>
</feature>
<proteinExistence type="inferred from homology"/>
<feature type="binding site" evidence="18">
    <location>
        <position position="54"/>
    </location>
    <ligand>
        <name>K(+)</name>
        <dbReference type="ChEBI" id="CHEBI:29103"/>
    </ligand>
</feature>
<comment type="catalytic activity">
    <reaction evidence="16 17 19">
        <text>(6S)-NADPHX + ADP = AMP + phosphate + NADPH + H(+)</text>
        <dbReference type="Rhea" id="RHEA:32235"/>
        <dbReference type="ChEBI" id="CHEBI:15378"/>
        <dbReference type="ChEBI" id="CHEBI:43474"/>
        <dbReference type="ChEBI" id="CHEBI:57783"/>
        <dbReference type="ChEBI" id="CHEBI:64076"/>
        <dbReference type="ChEBI" id="CHEBI:456215"/>
        <dbReference type="ChEBI" id="CHEBI:456216"/>
        <dbReference type="EC" id="4.2.1.136"/>
    </reaction>
</comment>
<dbReference type="CDD" id="cd01171">
    <property type="entry name" value="YXKO-related"/>
    <property type="match status" value="1"/>
</dbReference>
<dbReference type="InterPro" id="IPR004443">
    <property type="entry name" value="YjeF_N_dom"/>
</dbReference>
<comment type="catalytic activity">
    <reaction evidence="1 18 19">
        <text>(6R)-NADHX = (6S)-NADHX</text>
        <dbReference type="Rhea" id="RHEA:32215"/>
        <dbReference type="ChEBI" id="CHEBI:64074"/>
        <dbReference type="ChEBI" id="CHEBI:64075"/>
        <dbReference type="EC" id="5.1.99.6"/>
    </reaction>
</comment>
<keyword evidence="5 18" id="KW-0479">Metal-binding</keyword>
<comment type="catalytic activity">
    <reaction evidence="15 17 19">
        <text>(6S)-NADHX + ADP = AMP + phosphate + NADH + H(+)</text>
        <dbReference type="Rhea" id="RHEA:32223"/>
        <dbReference type="ChEBI" id="CHEBI:15378"/>
        <dbReference type="ChEBI" id="CHEBI:43474"/>
        <dbReference type="ChEBI" id="CHEBI:57945"/>
        <dbReference type="ChEBI" id="CHEBI:64074"/>
        <dbReference type="ChEBI" id="CHEBI:456215"/>
        <dbReference type="ChEBI" id="CHEBI:456216"/>
        <dbReference type="EC" id="4.2.1.136"/>
    </reaction>
</comment>
<keyword evidence="9 18" id="KW-0630">Potassium</keyword>
<dbReference type="SUPFAM" id="SSF64153">
    <property type="entry name" value="YjeF N-terminal domain-like"/>
    <property type="match status" value="1"/>
</dbReference>
<keyword evidence="6 17" id="KW-0547">Nucleotide-binding</keyword>
<comment type="function">
    <text evidence="18">Catalyzes the epimerization of the S- and R-forms of NAD(P)HX, a damaged form of NAD(P)H that is a result of enzymatic or heat-dependent hydration. This is a prerequisite for the S-specific NAD(P)H-hydrate dehydratase to allow the repair of both epimers of NAD(P)HX.</text>
</comment>
<evidence type="ECO:0000256" key="2">
    <source>
        <dbReference type="ARBA" id="ARBA00000909"/>
    </source>
</evidence>
<evidence type="ECO:0000256" key="3">
    <source>
        <dbReference type="ARBA" id="ARBA00006001"/>
    </source>
</evidence>
<feature type="domain" description="YjeF C-terminal" evidence="20">
    <location>
        <begin position="218"/>
        <end position="482"/>
    </location>
</feature>
<feature type="binding site" evidence="17">
    <location>
        <position position="366"/>
    </location>
    <ligand>
        <name>(6S)-NADPHX</name>
        <dbReference type="ChEBI" id="CHEBI:64076"/>
    </ligand>
</feature>
<dbReference type="InterPro" id="IPR029056">
    <property type="entry name" value="Ribokinase-like"/>
</dbReference>
<comment type="function">
    <text evidence="14 19">Bifunctional enzyme that catalyzes the epimerization of the S- and R-forms of NAD(P)HX and the dehydration of the S-form of NAD(P)HX at the expense of ADP, which is converted to AMP. This allows the repair of both epimers of NAD(P)HX, a damaged form of NAD(P)H that is a result of enzymatic or heat-dependent hydration.</text>
</comment>
<keyword evidence="10 17" id="KW-0520">NAD</keyword>
<dbReference type="InterPro" id="IPR030677">
    <property type="entry name" value="Nnr"/>
</dbReference>
<dbReference type="GO" id="GO:0052855">
    <property type="term" value="F:ADP-dependent NAD(P)H-hydrate dehydratase activity"/>
    <property type="evidence" value="ECO:0007669"/>
    <property type="project" value="UniProtKB-UniRule"/>
</dbReference>
<dbReference type="NCBIfam" id="TIGR00196">
    <property type="entry name" value="yjeF_cterm"/>
    <property type="match status" value="1"/>
</dbReference>
<evidence type="ECO:0000256" key="9">
    <source>
        <dbReference type="ARBA" id="ARBA00022958"/>
    </source>
</evidence>
<dbReference type="Pfam" id="PF01256">
    <property type="entry name" value="Carb_kinase"/>
    <property type="match status" value="1"/>
</dbReference>
<evidence type="ECO:0000256" key="19">
    <source>
        <dbReference type="PIRNR" id="PIRNR017184"/>
    </source>
</evidence>
<feature type="binding site" evidence="18">
    <location>
        <position position="133"/>
    </location>
    <ligand>
        <name>(6S)-NADPHX</name>
        <dbReference type="ChEBI" id="CHEBI:64076"/>
    </ligand>
</feature>
<evidence type="ECO:0000256" key="16">
    <source>
        <dbReference type="ARBA" id="ARBA00049209"/>
    </source>
</evidence>
<feature type="binding site" evidence="17">
    <location>
        <position position="315"/>
    </location>
    <ligand>
        <name>(6S)-NADPHX</name>
        <dbReference type="ChEBI" id="CHEBI:64076"/>
    </ligand>
</feature>
<keyword evidence="12 17" id="KW-0456">Lyase</keyword>
<feature type="binding site" evidence="17">
    <location>
        <position position="427"/>
    </location>
    <ligand>
        <name>AMP</name>
        <dbReference type="ChEBI" id="CHEBI:456215"/>
    </ligand>
</feature>
<dbReference type="GO" id="GO:0005524">
    <property type="term" value="F:ATP binding"/>
    <property type="evidence" value="ECO:0007669"/>
    <property type="project" value="UniProtKB-UniRule"/>
</dbReference>
<dbReference type="PANTHER" id="PTHR12592:SF0">
    <property type="entry name" value="ATP-DEPENDENT (S)-NAD(P)H-HYDRATE DEHYDRATASE"/>
    <property type="match status" value="1"/>
</dbReference>
<feature type="domain" description="YjeF N-terminal" evidence="21">
    <location>
        <begin position="7"/>
        <end position="208"/>
    </location>
</feature>
<comment type="similarity">
    <text evidence="18">Belongs to the NnrE/AIBP family.</text>
</comment>
<feature type="binding site" evidence="17">
    <location>
        <begin position="398"/>
        <end position="402"/>
    </location>
    <ligand>
        <name>AMP</name>
        <dbReference type="ChEBI" id="CHEBI:456215"/>
    </ligand>
</feature>
<organism evidence="22 23">
    <name type="scientific">Skermanella stibiiresistens SB22</name>
    <dbReference type="NCBI Taxonomy" id="1385369"/>
    <lineage>
        <taxon>Bacteria</taxon>
        <taxon>Pseudomonadati</taxon>
        <taxon>Pseudomonadota</taxon>
        <taxon>Alphaproteobacteria</taxon>
        <taxon>Rhodospirillales</taxon>
        <taxon>Azospirillaceae</taxon>
        <taxon>Skermanella</taxon>
    </lineage>
</organism>
<dbReference type="InterPro" id="IPR000631">
    <property type="entry name" value="CARKD"/>
</dbReference>
<evidence type="ECO:0000256" key="15">
    <source>
        <dbReference type="ARBA" id="ARBA00048238"/>
    </source>
</evidence>
<dbReference type="HAMAP" id="MF_01966">
    <property type="entry name" value="NADHX_epimerase"/>
    <property type="match status" value="1"/>
</dbReference>
<dbReference type="PIRSF" id="PIRSF017184">
    <property type="entry name" value="Nnr"/>
    <property type="match status" value="1"/>
</dbReference>
<dbReference type="NCBIfam" id="TIGR00197">
    <property type="entry name" value="yjeF_nterm"/>
    <property type="match status" value="1"/>
</dbReference>
<dbReference type="Gene3D" id="3.40.1190.20">
    <property type="match status" value="1"/>
</dbReference>
<feature type="binding site" evidence="17">
    <location>
        <position position="252"/>
    </location>
    <ligand>
        <name>(6S)-NADPHX</name>
        <dbReference type="ChEBI" id="CHEBI:64076"/>
    </ligand>
</feature>
<evidence type="ECO:0000259" key="21">
    <source>
        <dbReference type="PROSITE" id="PS51385"/>
    </source>
</evidence>
<protein>
    <recommendedName>
        <fullName evidence="19">Bifunctional NAD(P)H-hydrate repair enzyme</fullName>
    </recommendedName>
    <alternativeName>
        <fullName evidence="19">Nicotinamide nucleotide repair protein</fullName>
    </alternativeName>
    <domain>
        <recommendedName>
            <fullName evidence="19">ADP-dependent (S)-NAD(P)H-hydrate dehydratase</fullName>
            <ecNumber evidence="19">4.2.1.136</ecNumber>
        </recommendedName>
        <alternativeName>
            <fullName evidence="19">ADP-dependent NAD(P)HX dehydratase</fullName>
        </alternativeName>
    </domain>
    <domain>
        <recommendedName>
            <fullName evidence="19">NAD(P)H-hydrate epimerase</fullName>
            <ecNumber evidence="19">5.1.99.6</ecNumber>
        </recommendedName>
    </domain>
</protein>
<comment type="caution">
    <text evidence="22">The sequence shown here is derived from an EMBL/GenBank/DDBJ whole genome shotgun (WGS) entry which is preliminary data.</text>
</comment>
<comment type="similarity">
    <text evidence="17">Belongs to the NnrD/CARKD family.</text>
</comment>
<dbReference type="Pfam" id="PF03853">
    <property type="entry name" value="YjeF_N"/>
    <property type="match status" value="1"/>
</dbReference>
<dbReference type="Gene3D" id="3.40.50.10260">
    <property type="entry name" value="YjeF N-terminal domain"/>
    <property type="match status" value="1"/>
</dbReference>
<dbReference type="PROSITE" id="PS51385">
    <property type="entry name" value="YJEF_N"/>
    <property type="match status" value="1"/>
</dbReference>
<comment type="subunit">
    <text evidence="17">Homotetramer.</text>
</comment>
<reference evidence="22 23" key="1">
    <citation type="submission" date="2013-08" db="EMBL/GenBank/DDBJ databases">
        <title>The genome sequence of Skermanella stibiiresistens.</title>
        <authorList>
            <person name="Zhu W."/>
            <person name="Wang G."/>
        </authorList>
    </citation>
    <scope>NUCLEOTIDE SEQUENCE [LARGE SCALE GENOMIC DNA]</scope>
    <source>
        <strain evidence="22 23">SB22</strain>
    </source>
</reference>
<evidence type="ECO:0000313" key="23">
    <source>
        <dbReference type="Proteomes" id="UP000019486"/>
    </source>
</evidence>
<dbReference type="PROSITE" id="PS51383">
    <property type="entry name" value="YJEF_C_3"/>
    <property type="match status" value="1"/>
</dbReference>
<dbReference type="PATRIC" id="fig|1385369.3.peg.836"/>
<feature type="binding site" evidence="18">
    <location>
        <begin position="122"/>
        <end position="128"/>
    </location>
    <ligand>
        <name>(6S)-NADPHX</name>
        <dbReference type="ChEBI" id="CHEBI:64076"/>
    </ligand>
</feature>
<evidence type="ECO:0000256" key="11">
    <source>
        <dbReference type="ARBA" id="ARBA00023235"/>
    </source>
</evidence>
<evidence type="ECO:0000256" key="4">
    <source>
        <dbReference type="ARBA" id="ARBA00009524"/>
    </source>
</evidence>
<dbReference type="EC" id="4.2.1.136" evidence="19"/>
<evidence type="ECO:0000256" key="17">
    <source>
        <dbReference type="HAMAP-Rule" id="MF_01965"/>
    </source>
</evidence>
<comment type="catalytic activity">
    <reaction evidence="2 18 19">
        <text>(6R)-NADPHX = (6S)-NADPHX</text>
        <dbReference type="Rhea" id="RHEA:32227"/>
        <dbReference type="ChEBI" id="CHEBI:64076"/>
        <dbReference type="ChEBI" id="CHEBI:64077"/>
        <dbReference type="EC" id="5.1.99.6"/>
    </reaction>
</comment>
<dbReference type="GO" id="GO:0052856">
    <property type="term" value="F:NAD(P)HX epimerase activity"/>
    <property type="evidence" value="ECO:0007669"/>
    <property type="project" value="UniProtKB-UniRule"/>
</dbReference>
<evidence type="ECO:0000256" key="12">
    <source>
        <dbReference type="ARBA" id="ARBA00023239"/>
    </source>
</evidence>
<comment type="similarity">
    <text evidence="4 19">In the C-terminal section; belongs to the NnrD/CARKD family.</text>
</comment>
<dbReference type="GO" id="GO:0046872">
    <property type="term" value="F:metal ion binding"/>
    <property type="evidence" value="ECO:0007669"/>
    <property type="project" value="UniProtKB-UniRule"/>
</dbReference>
<keyword evidence="13" id="KW-0511">Multifunctional enzyme</keyword>
<comment type="cofactor">
    <cofactor evidence="17">
        <name>Mg(2+)</name>
        <dbReference type="ChEBI" id="CHEBI:18420"/>
    </cofactor>
</comment>
<keyword evidence="23" id="KW-1185">Reference proteome</keyword>
<dbReference type="AlphaFoldDB" id="W9H7A5"/>
<dbReference type="STRING" id="1385369.N825_19555"/>
<dbReference type="PANTHER" id="PTHR12592">
    <property type="entry name" value="ATP-DEPENDENT (S)-NAD(P)H-HYDRATE DEHYDRATASE FAMILY MEMBER"/>
    <property type="match status" value="1"/>
</dbReference>
<evidence type="ECO:0000256" key="14">
    <source>
        <dbReference type="ARBA" id="ARBA00025153"/>
    </source>
</evidence>